<protein>
    <submittedName>
        <fullName evidence="1">Uncharacterized protein</fullName>
    </submittedName>
</protein>
<name>A0ACB0KWR9_TRIPR</name>
<sequence length="344" mass="39063">MIAKHCVQTCVLSKRWKNLWKCLTNIKLFDPYNGVIFDEFVSQFLSCRDNSVPLHSISYKNNVRRNYEIPPKTTNILVEIMEYAALHNVQQLEIKAKTDHIRNLELPPSIFNCDSLTSLTLFLRGVSKSTTKMFPKSLNLPALKTLTLVQFTFFTSSDNGYAEPFSTCNMLNKLVIFACKLQDDAQGLCISNSKLSNLAIGTMNRRSNIHKVILCTPKLKSLTIIGIPPIFPAPSTCSLTNLLEELKFDCMYGSTMGEDILISWLHLIAKVNIMTLSYKILKLMILKNNSSMRAQLPSFVKLKSLKVEAYPWKCDDRIREMVSYLLQNSPPPATFDIISYLKGI</sequence>
<dbReference type="Proteomes" id="UP001177021">
    <property type="component" value="Unassembled WGS sequence"/>
</dbReference>
<evidence type="ECO:0000313" key="2">
    <source>
        <dbReference type="Proteomes" id="UP001177021"/>
    </source>
</evidence>
<gene>
    <name evidence="1" type="ORF">MILVUS5_LOCUS26887</name>
</gene>
<accession>A0ACB0KWR9</accession>
<keyword evidence="2" id="KW-1185">Reference proteome</keyword>
<reference evidence="1" key="1">
    <citation type="submission" date="2023-10" db="EMBL/GenBank/DDBJ databases">
        <authorList>
            <person name="Rodriguez Cubillos JULIANA M."/>
            <person name="De Vega J."/>
        </authorList>
    </citation>
    <scope>NUCLEOTIDE SEQUENCE</scope>
</reference>
<organism evidence="1 2">
    <name type="scientific">Trifolium pratense</name>
    <name type="common">Red clover</name>
    <dbReference type="NCBI Taxonomy" id="57577"/>
    <lineage>
        <taxon>Eukaryota</taxon>
        <taxon>Viridiplantae</taxon>
        <taxon>Streptophyta</taxon>
        <taxon>Embryophyta</taxon>
        <taxon>Tracheophyta</taxon>
        <taxon>Spermatophyta</taxon>
        <taxon>Magnoliopsida</taxon>
        <taxon>eudicotyledons</taxon>
        <taxon>Gunneridae</taxon>
        <taxon>Pentapetalae</taxon>
        <taxon>rosids</taxon>
        <taxon>fabids</taxon>
        <taxon>Fabales</taxon>
        <taxon>Fabaceae</taxon>
        <taxon>Papilionoideae</taxon>
        <taxon>50 kb inversion clade</taxon>
        <taxon>NPAAA clade</taxon>
        <taxon>Hologalegina</taxon>
        <taxon>IRL clade</taxon>
        <taxon>Trifolieae</taxon>
        <taxon>Trifolium</taxon>
    </lineage>
</organism>
<dbReference type="EMBL" id="CASHSV030000311">
    <property type="protein sequence ID" value="CAJ2661100.1"/>
    <property type="molecule type" value="Genomic_DNA"/>
</dbReference>
<proteinExistence type="predicted"/>
<comment type="caution">
    <text evidence="1">The sequence shown here is derived from an EMBL/GenBank/DDBJ whole genome shotgun (WGS) entry which is preliminary data.</text>
</comment>
<evidence type="ECO:0000313" key="1">
    <source>
        <dbReference type="EMBL" id="CAJ2661100.1"/>
    </source>
</evidence>